<accession>A0AAD5L343</accession>
<evidence type="ECO:0000256" key="1">
    <source>
        <dbReference type="SAM" id="MobiDB-lite"/>
    </source>
</evidence>
<gene>
    <name evidence="2" type="ORF">GHT06_008927</name>
</gene>
<proteinExistence type="predicted"/>
<protein>
    <submittedName>
        <fullName evidence="2">Uncharacterized protein</fullName>
    </submittedName>
</protein>
<organism evidence="2 3">
    <name type="scientific">Daphnia sinensis</name>
    <dbReference type="NCBI Taxonomy" id="1820382"/>
    <lineage>
        <taxon>Eukaryota</taxon>
        <taxon>Metazoa</taxon>
        <taxon>Ecdysozoa</taxon>
        <taxon>Arthropoda</taxon>
        <taxon>Crustacea</taxon>
        <taxon>Branchiopoda</taxon>
        <taxon>Diplostraca</taxon>
        <taxon>Cladocera</taxon>
        <taxon>Anomopoda</taxon>
        <taxon>Daphniidae</taxon>
        <taxon>Daphnia</taxon>
        <taxon>Daphnia similis group</taxon>
    </lineage>
</organism>
<sequence length="65" mass="7519">MMGNMRKIEKDGGKGSLSHEEKYKREQRNTEEEIREGSRGEDVSEIGKGNADEEMDKTVTKKRKF</sequence>
<dbReference type="Proteomes" id="UP000820818">
    <property type="component" value="Linkage Group LG1"/>
</dbReference>
<reference evidence="2 3" key="1">
    <citation type="submission" date="2022-05" db="EMBL/GenBank/DDBJ databases">
        <title>A multi-omics perspective on studying reproductive biology in Daphnia sinensis.</title>
        <authorList>
            <person name="Jia J."/>
        </authorList>
    </citation>
    <scope>NUCLEOTIDE SEQUENCE [LARGE SCALE GENOMIC DNA]</scope>
    <source>
        <strain evidence="2 3">WSL</strain>
    </source>
</reference>
<evidence type="ECO:0000313" key="3">
    <source>
        <dbReference type="Proteomes" id="UP000820818"/>
    </source>
</evidence>
<evidence type="ECO:0000313" key="2">
    <source>
        <dbReference type="EMBL" id="KAI9565152.1"/>
    </source>
</evidence>
<feature type="compositionally biased region" description="Basic and acidic residues" evidence="1">
    <location>
        <begin position="1"/>
        <end position="42"/>
    </location>
</feature>
<keyword evidence="3" id="KW-1185">Reference proteome</keyword>
<feature type="region of interest" description="Disordered" evidence="1">
    <location>
        <begin position="1"/>
        <end position="65"/>
    </location>
</feature>
<dbReference type="AlphaFoldDB" id="A0AAD5L343"/>
<name>A0AAD5L343_9CRUS</name>
<dbReference type="EMBL" id="WJBH02000001">
    <property type="protein sequence ID" value="KAI9565152.1"/>
    <property type="molecule type" value="Genomic_DNA"/>
</dbReference>
<comment type="caution">
    <text evidence="2">The sequence shown here is derived from an EMBL/GenBank/DDBJ whole genome shotgun (WGS) entry which is preliminary data.</text>
</comment>